<accession>A0A284RZZ2</accession>
<reference evidence="3" key="1">
    <citation type="journal article" date="2017" name="Nat. Ecol. Evol.">
        <title>Genome expansion and lineage-specific genetic innovations in the forest pathogenic fungi Armillaria.</title>
        <authorList>
            <person name="Sipos G."/>
            <person name="Prasanna A.N."/>
            <person name="Walter M.C."/>
            <person name="O'Connor E."/>
            <person name="Balint B."/>
            <person name="Krizsan K."/>
            <person name="Kiss B."/>
            <person name="Hess J."/>
            <person name="Varga T."/>
            <person name="Slot J."/>
            <person name="Riley R."/>
            <person name="Boka B."/>
            <person name="Rigling D."/>
            <person name="Barry K."/>
            <person name="Lee J."/>
            <person name="Mihaltcheva S."/>
            <person name="LaButti K."/>
            <person name="Lipzen A."/>
            <person name="Waldron R."/>
            <person name="Moloney N.M."/>
            <person name="Sperisen C."/>
            <person name="Kredics L."/>
            <person name="Vagvoelgyi C."/>
            <person name="Patrignani A."/>
            <person name="Fitzpatrick D."/>
            <person name="Nagy I."/>
            <person name="Doyle S."/>
            <person name="Anderson J.B."/>
            <person name="Grigoriev I.V."/>
            <person name="Gueldener U."/>
            <person name="Muensterkoetter M."/>
            <person name="Nagy L.G."/>
        </authorList>
    </citation>
    <scope>NUCLEOTIDE SEQUENCE [LARGE SCALE GENOMIC DNA]</scope>
    <source>
        <strain evidence="3">C18/9</strain>
    </source>
</reference>
<protein>
    <submittedName>
        <fullName evidence="2">Uncharacterized protein</fullName>
    </submittedName>
</protein>
<name>A0A284RZZ2_ARMOS</name>
<evidence type="ECO:0000313" key="3">
    <source>
        <dbReference type="Proteomes" id="UP000219338"/>
    </source>
</evidence>
<gene>
    <name evidence="2" type="ORF">ARMOST_17794</name>
</gene>
<dbReference type="Proteomes" id="UP000219338">
    <property type="component" value="Unassembled WGS sequence"/>
</dbReference>
<organism evidence="2 3">
    <name type="scientific">Armillaria ostoyae</name>
    <name type="common">Armillaria root rot fungus</name>
    <dbReference type="NCBI Taxonomy" id="47428"/>
    <lineage>
        <taxon>Eukaryota</taxon>
        <taxon>Fungi</taxon>
        <taxon>Dikarya</taxon>
        <taxon>Basidiomycota</taxon>
        <taxon>Agaricomycotina</taxon>
        <taxon>Agaricomycetes</taxon>
        <taxon>Agaricomycetidae</taxon>
        <taxon>Agaricales</taxon>
        <taxon>Marasmiineae</taxon>
        <taxon>Physalacriaceae</taxon>
        <taxon>Armillaria</taxon>
    </lineage>
</organism>
<sequence>MSTVPWFTASFSASQVLLHLQSLQHQCRDHDYRNTRNSFRISFYVAHIKQEYLDNSENSLVAIHFKSALYSAREQAVTLTYRPAFLPRTPHCSHPQFDVDSNTGDEMADCVFVLTFIRKQCTCFLIRIAGREGDNVLAIIFGIRCIRDMVVVVIVSLNSIAGMSLNARFRAHSATITPEFGSFQPAGDGPKFVHPNKWRRFNSNDSRSLLRADDTSPMHRDTFGGGERWEKQDSASYCASWFVMVNIKKHESFTCVVAGSPTSTTRNLFASSQRIGSSSFTSSISSVIFTTGCCRELFASVKMLSSMHESQRTEERLHRREHQSVRNGPDGKCNHSLLISASYRSSDLTIVFAPLAFWFWHVAGDLHRNHPVQILWPSAEGEVDAGACEGKTFHGQPSSLTFPPLRPSSPHTVKDIAKNDIITGLGNPGRAWFGWEDVSWVILTVYNGHPVPKTACSSSSKKGPPRSYSHSNDSKKKPHRRLLMWAGTHHRHYERYLCNSLLQKHHTSITKTFEDDLTIKSYSVRLFPHHITLDQSGFSKYET</sequence>
<proteinExistence type="predicted"/>
<dbReference type="EMBL" id="FUEG01000023">
    <property type="protein sequence ID" value="SJL14338.1"/>
    <property type="molecule type" value="Genomic_DNA"/>
</dbReference>
<evidence type="ECO:0000313" key="2">
    <source>
        <dbReference type="EMBL" id="SJL14338.1"/>
    </source>
</evidence>
<keyword evidence="3" id="KW-1185">Reference proteome</keyword>
<dbReference type="OrthoDB" id="10661752at2759"/>
<evidence type="ECO:0000256" key="1">
    <source>
        <dbReference type="SAM" id="MobiDB-lite"/>
    </source>
</evidence>
<feature type="region of interest" description="Disordered" evidence="1">
    <location>
        <begin position="454"/>
        <end position="476"/>
    </location>
</feature>
<dbReference type="AlphaFoldDB" id="A0A284RZZ2"/>